<feature type="region of interest" description="Disordered" evidence="1">
    <location>
        <begin position="386"/>
        <end position="416"/>
    </location>
</feature>
<evidence type="ECO:0000256" key="1">
    <source>
        <dbReference type="SAM" id="MobiDB-lite"/>
    </source>
</evidence>
<dbReference type="EMBL" id="AQHN01000084">
    <property type="protein sequence ID" value="ENN85253.1"/>
    <property type="molecule type" value="Genomic_DNA"/>
</dbReference>
<proteinExistence type="predicted"/>
<evidence type="ECO:0000313" key="3">
    <source>
        <dbReference type="Proteomes" id="UP000012429"/>
    </source>
</evidence>
<keyword evidence="3" id="KW-1185">Reference proteome</keyword>
<evidence type="ECO:0000313" key="2">
    <source>
        <dbReference type="EMBL" id="ENN85253.1"/>
    </source>
</evidence>
<organism evidence="2 3">
    <name type="scientific">Rhizobium freirei PRF 81</name>
    <dbReference type="NCBI Taxonomy" id="363754"/>
    <lineage>
        <taxon>Bacteria</taxon>
        <taxon>Pseudomonadati</taxon>
        <taxon>Pseudomonadota</taxon>
        <taxon>Alphaproteobacteria</taxon>
        <taxon>Hyphomicrobiales</taxon>
        <taxon>Rhizobiaceae</taxon>
        <taxon>Rhizobium/Agrobacterium group</taxon>
        <taxon>Rhizobium</taxon>
    </lineage>
</organism>
<comment type="caution">
    <text evidence="2">The sequence shown here is derived from an EMBL/GenBank/DDBJ whole genome shotgun (WGS) entry which is preliminary data.</text>
</comment>
<name>N6U4K3_9HYPH</name>
<gene>
    <name evidence="2" type="ORF">RHSP_54667</name>
</gene>
<protein>
    <submittedName>
        <fullName evidence="2">Uncharacterized protein</fullName>
    </submittedName>
</protein>
<sequence>MIVGRRFHERADNRRKVACRLHRFCSSCVFEPFGQSLHAKGIDQPFGGLGIIEACQQRTEHGFSSLYQRGRSTLKRDTPDVGTAHKQRNILRCRLPADMFFEIFGDLRSDCFERQERTLDLANEANEMNPIAAFDGRRYLADGKLNQCGFEFRCRISQADLPEAATDLAGGTVGTVSGQFGKALRLAFQSASKGGHSLARLGEGVGILPPRCNQDMIHLEKRRRHETLAVIVIEATQRLLVCRRRLHFPLEERTQQRVFVGFDAPLGIGLWLDEDAQAPRLLQKQMANDERSRCGMPRSTRIVGREILRLGSDVLAGDRHAIDADRRHDACPGRATWLVIVPVLVLVERLCCGTVDDDGNHGSFPRMAVGTRRMAPSIEAAPHDLIAGTPEIPDRCTPDMDQAGKRKQQEDRHAEQQVRFEDGMHVSDVGSGSRLQRQNALRPVHELYHLMTVHMVERDGDGGEAQRQLQP</sequence>
<dbReference type="AlphaFoldDB" id="N6U4K3"/>
<feature type="compositionally biased region" description="Basic and acidic residues" evidence="1">
    <location>
        <begin position="392"/>
        <end position="416"/>
    </location>
</feature>
<reference evidence="2 3" key="1">
    <citation type="journal article" date="2012" name="BMC Genomics">
        <title>Genomic basis of broad host range and environmental adaptability of Rhizobium tropici CIAT 899 and Rhizobium sp. PRF 81 which are used in inoculants for common bean (Phaseolus vulgaris L.).</title>
        <authorList>
            <person name="Ormeno-Orrillo E."/>
            <person name="Menna P."/>
            <person name="Almeida L.G."/>
            <person name="Ollero F.J."/>
            <person name="Nicolas M.F."/>
            <person name="Pains Rodrigues E."/>
            <person name="Shigueyoshi Nakatani A."/>
            <person name="Silva Batista J.S."/>
            <person name="Oliveira Chueire L.M."/>
            <person name="Souza R.C."/>
            <person name="Ribeiro Vasconcelos A.T."/>
            <person name="Megias M."/>
            <person name="Hungria M."/>
            <person name="Martinez-Romero E."/>
        </authorList>
    </citation>
    <scope>NUCLEOTIDE SEQUENCE [LARGE SCALE GENOMIC DNA]</scope>
    <source>
        <strain evidence="2 3">PRF 81</strain>
    </source>
</reference>
<accession>N6U4K3</accession>
<dbReference type="Proteomes" id="UP000012429">
    <property type="component" value="Unassembled WGS sequence"/>
</dbReference>